<feature type="region of interest" description="Disordered" evidence="1">
    <location>
        <begin position="328"/>
        <end position="347"/>
    </location>
</feature>
<feature type="compositionally biased region" description="Basic residues" evidence="1">
    <location>
        <begin position="44"/>
        <end position="56"/>
    </location>
</feature>
<evidence type="ECO:0000256" key="2">
    <source>
        <dbReference type="SAM" id="Phobius"/>
    </source>
</evidence>
<feature type="transmembrane region" description="Helical" evidence="2">
    <location>
        <begin position="537"/>
        <end position="560"/>
    </location>
</feature>
<feature type="region of interest" description="Disordered" evidence="1">
    <location>
        <begin position="121"/>
        <end position="208"/>
    </location>
</feature>
<feature type="region of interest" description="Disordered" evidence="1">
    <location>
        <begin position="1"/>
        <end position="77"/>
    </location>
</feature>
<feature type="transmembrane region" description="Helical" evidence="2">
    <location>
        <begin position="572"/>
        <end position="592"/>
    </location>
</feature>
<dbReference type="AlphaFoldDB" id="A0A368RN51"/>
<keyword evidence="2" id="KW-1133">Transmembrane helix</keyword>
<evidence type="ECO:0000313" key="3">
    <source>
        <dbReference type="EMBL" id="RCV31615.1"/>
    </source>
</evidence>
<feature type="compositionally biased region" description="Basic and acidic residues" evidence="1">
    <location>
        <begin position="132"/>
        <end position="148"/>
    </location>
</feature>
<reference evidence="3" key="1">
    <citation type="journal article" date="2012" name="Nat. Biotechnol.">
        <title>Reference genome sequence of the model plant Setaria.</title>
        <authorList>
            <person name="Bennetzen J.L."/>
            <person name="Schmutz J."/>
            <person name="Wang H."/>
            <person name="Percifield R."/>
            <person name="Hawkins J."/>
            <person name="Pontaroli A.C."/>
            <person name="Estep M."/>
            <person name="Feng L."/>
            <person name="Vaughn J.N."/>
            <person name="Grimwood J."/>
            <person name="Jenkins J."/>
            <person name="Barry K."/>
            <person name="Lindquist E."/>
            <person name="Hellsten U."/>
            <person name="Deshpande S."/>
            <person name="Wang X."/>
            <person name="Wu X."/>
            <person name="Mitros T."/>
            <person name="Triplett J."/>
            <person name="Yang X."/>
            <person name="Ye C.Y."/>
            <person name="Mauro-Herrera M."/>
            <person name="Wang L."/>
            <person name="Li P."/>
            <person name="Sharma M."/>
            <person name="Sharma R."/>
            <person name="Ronald P.C."/>
            <person name="Panaud O."/>
            <person name="Kellogg E.A."/>
            <person name="Brutnell T.P."/>
            <person name="Doust A.N."/>
            <person name="Tuskan G.A."/>
            <person name="Rokhsar D."/>
            <person name="Devos K.M."/>
        </authorList>
    </citation>
    <scope>NUCLEOTIDE SEQUENCE [LARGE SCALE GENOMIC DNA]</scope>
    <source>
        <strain evidence="3">Yugu1</strain>
    </source>
</reference>
<evidence type="ECO:0000256" key="1">
    <source>
        <dbReference type="SAM" id="MobiDB-lite"/>
    </source>
</evidence>
<name>A0A368RN51_SETIT</name>
<dbReference type="EMBL" id="CM003533">
    <property type="protein sequence ID" value="RCV31615.1"/>
    <property type="molecule type" value="Genomic_DNA"/>
</dbReference>
<proteinExistence type="predicted"/>
<accession>A0A368RN51</accession>
<gene>
    <name evidence="3" type="ORF">SETIT_6G192100v2</name>
</gene>
<sequence length="606" mass="64607">MRERDEGPIPDRSVGGWTWTGPDPAAARRSGRDGIQCDPIERGRSRRIPRALHHRSCAGGPRAHTRGGRRDPPADARGWLAGRQRQGKGARQASPAAVPARAGCVLGPGGHVRVAAPWTRCDADPNSSGVRGDADAASRHGRMGERRPLAGGGRGCARCARGRRDSLRDAPSRRPHPRGDRDHRPCHAMCARRGPETNKGAYGGPRTRTEEVSSAFGWHLAEQAGAAVLWGAWSGLGTRDSSHVLESLTRVMDLDIRRTIAGPRSTGGGAGRGQAVSAAAISRAARCGASGARAAAGRHGAVLGCRIWGGRSPMRCGIGVTHVAWGPKGTDAQPQDGRVAGMAPSGAETTSDRILRQWVRGALIRQRTTAATLPGAGAARIQAWTCEQQLQRLCPRILAPRSGGRRHAPARPRIHGEPIGSLPRALFCPRRTMLQSPAGASGAARVVASPDLAGTRGTLARRPKLDMAKGVPEPSRVKSGMAQVGRRSARPYRMRRITRGEREGCSHRCPCLAWQHAALGDLPGAGGPRRAQPAITLLPLLVSLFFFRSGSCVFFSLCAVQIQEIWGNDGVAVPLFLCSCVHRICLLFIFIYCSSNVFFYCPSNVP</sequence>
<keyword evidence="2" id="KW-0812">Transmembrane</keyword>
<reference evidence="3" key="2">
    <citation type="submission" date="2015-07" db="EMBL/GenBank/DDBJ databases">
        <authorList>
            <person name="Noorani M."/>
        </authorList>
    </citation>
    <scope>NUCLEOTIDE SEQUENCE</scope>
    <source>
        <strain evidence="3">Yugu1</strain>
    </source>
</reference>
<keyword evidence="2" id="KW-0472">Membrane</keyword>
<organism evidence="3">
    <name type="scientific">Setaria italica</name>
    <name type="common">Foxtail millet</name>
    <name type="synonym">Panicum italicum</name>
    <dbReference type="NCBI Taxonomy" id="4555"/>
    <lineage>
        <taxon>Eukaryota</taxon>
        <taxon>Viridiplantae</taxon>
        <taxon>Streptophyta</taxon>
        <taxon>Embryophyta</taxon>
        <taxon>Tracheophyta</taxon>
        <taxon>Spermatophyta</taxon>
        <taxon>Magnoliopsida</taxon>
        <taxon>Liliopsida</taxon>
        <taxon>Poales</taxon>
        <taxon>Poaceae</taxon>
        <taxon>PACMAD clade</taxon>
        <taxon>Panicoideae</taxon>
        <taxon>Panicodae</taxon>
        <taxon>Paniceae</taxon>
        <taxon>Cenchrinae</taxon>
        <taxon>Setaria</taxon>
    </lineage>
</organism>
<protein>
    <submittedName>
        <fullName evidence="3">Uncharacterized protein</fullName>
    </submittedName>
</protein>
<feature type="compositionally biased region" description="Basic and acidic residues" evidence="1">
    <location>
        <begin position="162"/>
        <end position="185"/>
    </location>
</feature>